<keyword evidence="5" id="KW-1185">Reference proteome</keyword>
<comment type="caution">
    <text evidence="1">The sequence shown here is derived from an EMBL/GenBank/DDBJ whole genome shotgun (WGS) entry which is preliminary data.</text>
</comment>
<dbReference type="Proteomes" id="UP000434957">
    <property type="component" value="Unassembled WGS sequence"/>
</dbReference>
<proteinExistence type="predicted"/>
<name>A0A6A3K6Q2_9STRA</name>
<reference evidence="4 6" key="1">
    <citation type="submission" date="2018-09" db="EMBL/GenBank/DDBJ databases">
        <title>Genomic investigation of the strawberry pathogen Phytophthora fragariae indicates pathogenicity is determined by transcriptional variation in three key races.</title>
        <authorList>
            <person name="Adams T.M."/>
            <person name="Armitage A.D."/>
            <person name="Sobczyk M.K."/>
            <person name="Bates H.J."/>
            <person name="Dunwell J.M."/>
            <person name="Nellist C.F."/>
            <person name="Harrison R.J."/>
        </authorList>
    </citation>
    <scope>NUCLEOTIDE SEQUENCE [LARGE SCALE GENOMIC DNA]</scope>
    <source>
        <strain evidence="1 4">SCRP249</strain>
        <strain evidence="2 6">SCRP324</strain>
        <strain evidence="3 5">SCRP333</strain>
    </source>
</reference>
<dbReference type="EMBL" id="QXFU01000456">
    <property type="protein sequence ID" value="KAE9033111.1"/>
    <property type="molecule type" value="Genomic_DNA"/>
</dbReference>
<evidence type="ECO:0000313" key="4">
    <source>
        <dbReference type="Proteomes" id="UP000429607"/>
    </source>
</evidence>
<dbReference type="EMBL" id="QXFV01001712">
    <property type="protein sequence ID" value="KAE8999904.1"/>
    <property type="molecule type" value="Genomic_DNA"/>
</dbReference>
<gene>
    <name evidence="1" type="ORF">PR001_g18925</name>
    <name evidence="2" type="ORF">PR002_g8841</name>
    <name evidence="3" type="ORF">PR003_g17455</name>
</gene>
<evidence type="ECO:0000313" key="3">
    <source>
        <dbReference type="EMBL" id="KAE9321507.1"/>
    </source>
</evidence>
<dbReference type="EMBL" id="QXFT01001337">
    <property type="protein sequence ID" value="KAE9321507.1"/>
    <property type="molecule type" value="Genomic_DNA"/>
</dbReference>
<evidence type="ECO:0000313" key="6">
    <source>
        <dbReference type="Proteomes" id="UP000435112"/>
    </source>
</evidence>
<protein>
    <submittedName>
        <fullName evidence="1">Uncharacterized protein</fullName>
    </submittedName>
</protein>
<dbReference type="Proteomes" id="UP000429607">
    <property type="component" value="Unassembled WGS sequence"/>
</dbReference>
<sequence>MSPVAPFRPEELCIPGRAQARKMVEADVDPWLANQISDLAMVKMLINKLFPVLPTKPGLLFPRVDSGKRQQYTAPDYCADLITEANVRALLDAAPWEVLEGT</sequence>
<evidence type="ECO:0000313" key="2">
    <source>
        <dbReference type="EMBL" id="KAE9033111.1"/>
    </source>
</evidence>
<dbReference type="Proteomes" id="UP000435112">
    <property type="component" value="Unassembled WGS sequence"/>
</dbReference>
<dbReference type="OrthoDB" id="125247at2759"/>
<evidence type="ECO:0000313" key="1">
    <source>
        <dbReference type="EMBL" id="KAE8999904.1"/>
    </source>
</evidence>
<dbReference type="AlphaFoldDB" id="A0A6A3K6Q2"/>
<evidence type="ECO:0000313" key="5">
    <source>
        <dbReference type="Proteomes" id="UP000434957"/>
    </source>
</evidence>
<accession>A0A6A3K6Q2</accession>
<organism evidence="1 4">
    <name type="scientific">Phytophthora rubi</name>
    <dbReference type="NCBI Taxonomy" id="129364"/>
    <lineage>
        <taxon>Eukaryota</taxon>
        <taxon>Sar</taxon>
        <taxon>Stramenopiles</taxon>
        <taxon>Oomycota</taxon>
        <taxon>Peronosporomycetes</taxon>
        <taxon>Peronosporales</taxon>
        <taxon>Peronosporaceae</taxon>
        <taxon>Phytophthora</taxon>
    </lineage>
</organism>